<evidence type="ECO:0000256" key="3">
    <source>
        <dbReference type="ARBA" id="ARBA00023274"/>
    </source>
</evidence>
<dbReference type="PROSITE" id="PS01108">
    <property type="entry name" value="RIBOSOMAL_L24"/>
    <property type="match status" value="1"/>
</dbReference>
<evidence type="ECO:0000259" key="6">
    <source>
        <dbReference type="SMART" id="SM00739"/>
    </source>
</evidence>
<feature type="chain" id="PRO_5044261055" description="KOW domain-containing protein" evidence="5">
    <location>
        <begin position="18"/>
        <end position="118"/>
    </location>
</feature>
<dbReference type="AlphaFoldDB" id="A0AB34IRV6"/>
<feature type="signal peptide" evidence="5">
    <location>
        <begin position="1"/>
        <end position="17"/>
    </location>
</feature>
<keyword evidence="2 4" id="KW-0689">Ribosomal protein</keyword>
<dbReference type="InterPro" id="IPR041988">
    <property type="entry name" value="Ribosomal_uL24_KOW"/>
</dbReference>
<dbReference type="GO" id="GO:0006412">
    <property type="term" value="P:translation"/>
    <property type="evidence" value="ECO:0007669"/>
    <property type="project" value="InterPro"/>
</dbReference>
<evidence type="ECO:0000256" key="2">
    <source>
        <dbReference type="ARBA" id="ARBA00022980"/>
    </source>
</evidence>
<dbReference type="Pfam" id="PF00467">
    <property type="entry name" value="KOW"/>
    <property type="match status" value="1"/>
</dbReference>
<evidence type="ECO:0000313" key="7">
    <source>
        <dbReference type="EMBL" id="KAL1504927.1"/>
    </source>
</evidence>
<comment type="caution">
    <text evidence="7">The sequence shown here is derived from an EMBL/GenBank/DDBJ whole genome shotgun (WGS) entry which is preliminary data.</text>
</comment>
<dbReference type="GO" id="GO:1990904">
    <property type="term" value="C:ribonucleoprotein complex"/>
    <property type="evidence" value="ECO:0007669"/>
    <property type="project" value="UniProtKB-KW"/>
</dbReference>
<proteinExistence type="inferred from homology"/>
<dbReference type="InterPro" id="IPR008991">
    <property type="entry name" value="Translation_prot_SH3-like_sf"/>
</dbReference>
<dbReference type="InterPro" id="IPR005824">
    <property type="entry name" value="KOW"/>
</dbReference>
<dbReference type="GO" id="GO:0003735">
    <property type="term" value="F:structural constituent of ribosome"/>
    <property type="evidence" value="ECO:0007669"/>
    <property type="project" value="InterPro"/>
</dbReference>
<dbReference type="PANTHER" id="PTHR12903">
    <property type="entry name" value="MITOCHONDRIAL RIBOSOMAL PROTEIN L24"/>
    <property type="match status" value="1"/>
</dbReference>
<dbReference type="GO" id="GO:0005840">
    <property type="term" value="C:ribosome"/>
    <property type="evidence" value="ECO:0007669"/>
    <property type="project" value="UniProtKB-KW"/>
</dbReference>
<sequence length="118" mass="12616">MLRLLICALCTIATASAFNLAVYSPPRSFCNVCMATGLKTGDMVTVISGADKGSVGKILSLDRKAGKVIVEGVNIRSKHVKPRKEGETGQILKREMPVHISNVAFDSEATDPVVEVNE</sequence>
<organism evidence="7 8">
    <name type="scientific">Prymnesium parvum</name>
    <name type="common">Toxic golden alga</name>
    <dbReference type="NCBI Taxonomy" id="97485"/>
    <lineage>
        <taxon>Eukaryota</taxon>
        <taxon>Haptista</taxon>
        <taxon>Haptophyta</taxon>
        <taxon>Prymnesiophyceae</taxon>
        <taxon>Prymnesiales</taxon>
        <taxon>Prymnesiaceae</taxon>
        <taxon>Prymnesium</taxon>
    </lineage>
</organism>
<evidence type="ECO:0000256" key="1">
    <source>
        <dbReference type="ARBA" id="ARBA00010618"/>
    </source>
</evidence>
<dbReference type="CDD" id="cd06089">
    <property type="entry name" value="KOW_RPL26"/>
    <property type="match status" value="1"/>
</dbReference>
<dbReference type="HAMAP" id="MF_01326_B">
    <property type="entry name" value="Ribosomal_uL24_B"/>
    <property type="match status" value="1"/>
</dbReference>
<keyword evidence="8" id="KW-1185">Reference proteome</keyword>
<dbReference type="Gene3D" id="2.30.30.30">
    <property type="match status" value="1"/>
</dbReference>
<feature type="domain" description="KOW" evidence="6">
    <location>
        <begin position="37"/>
        <end position="64"/>
    </location>
</feature>
<dbReference type="NCBIfam" id="TIGR01079">
    <property type="entry name" value="rplX_bact"/>
    <property type="match status" value="1"/>
</dbReference>
<dbReference type="InterPro" id="IPR014722">
    <property type="entry name" value="Rib_uL2_dom2"/>
</dbReference>
<evidence type="ECO:0000256" key="4">
    <source>
        <dbReference type="RuleBase" id="RU003477"/>
    </source>
</evidence>
<keyword evidence="5" id="KW-0732">Signal</keyword>
<dbReference type="SMART" id="SM00739">
    <property type="entry name" value="KOW"/>
    <property type="match status" value="1"/>
</dbReference>
<reference evidence="7 8" key="1">
    <citation type="journal article" date="2024" name="Science">
        <title>Giant polyketide synthase enzymes in the biosynthesis of giant marine polyether toxins.</title>
        <authorList>
            <person name="Fallon T.R."/>
            <person name="Shende V.V."/>
            <person name="Wierzbicki I.H."/>
            <person name="Pendleton A.L."/>
            <person name="Watervoot N.F."/>
            <person name="Auber R.P."/>
            <person name="Gonzalez D.J."/>
            <person name="Wisecaver J.H."/>
            <person name="Moore B.S."/>
        </authorList>
    </citation>
    <scope>NUCLEOTIDE SEQUENCE [LARGE SCALE GENOMIC DNA]</scope>
    <source>
        <strain evidence="7 8">12B1</strain>
    </source>
</reference>
<keyword evidence="3 4" id="KW-0687">Ribonucleoprotein</keyword>
<evidence type="ECO:0000313" key="8">
    <source>
        <dbReference type="Proteomes" id="UP001515480"/>
    </source>
</evidence>
<dbReference type="GO" id="GO:0003723">
    <property type="term" value="F:RNA binding"/>
    <property type="evidence" value="ECO:0007669"/>
    <property type="project" value="InterPro"/>
</dbReference>
<dbReference type="Pfam" id="PF17136">
    <property type="entry name" value="ribosomal_L24"/>
    <property type="match status" value="1"/>
</dbReference>
<dbReference type="SUPFAM" id="SSF50104">
    <property type="entry name" value="Translation proteins SH3-like domain"/>
    <property type="match status" value="1"/>
</dbReference>
<gene>
    <name evidence="7" type="ORF">AB1Y20_008694</name>
</gene>
<comment type="similarity">
    <text evidence="1 4">Belongs to the universal ribosomal protein uL24 family.</text>
</comment>
<accession>A0AB34IRV6</accession>
<name>A0AB34IRV6_PRYPA</name>
<dbReference type="Proteomes" id="UP001515480">
    <property type="component" value="Unassembled WGS sequence"/>
</dbReference>
<evidence type="ECO:0000256" key="5">
    <source>
        <dbReference type="SAM" id="SignalP"/>
    </source>
</evidence>
<dbReference type="InterPro" id="IPR057264">
    <property type="entry name" value="Ribosomal_uL24_C"/>
</dbReference>
<dbReference type="InterPro" id="IPR003256">
    <property type="entry name" value="Ribosomal_uL24"/>
</dbReference>
<protein>
    <recommendedName>
        <fullName evidence="6">KOW domain-containing protein</fullName>
    </recommendedName>
</protein>
<dbReference type="InterPro" id="IPR005825">
    <property type="entry name" value="Ribosomal_uL24_CS"/>
</dbReference>
<dbReference type="EMBL" id="JBGBPQ010000019">
    <property type="protein sequence ID" value="KAL1504927.1"/>
    <property type="molecule type" value="Genomic_DNA"/>
</dbReference>